<dbReference type="InterPro" id="IPR036457">
    <property type="entry name" value="PPM-type-like_dom_sf"/>
</dbReference>
<evidence type="ECO:0000313" key="4">
    <source>
        <dbReference type="Proteomes" id="UP000636800"/>
    </source>
</evidence>
<name>A0A835Q6C3_VANPL</name>
<dbReference type="EC" id="3.1.3.16" evidence="1"/>
<reference evidence="4 5" key="1">
    <citation type="journal article" date="2020" name="Nat. Food">
        <title>A phased Vanilla planifolia genome enables genetic improvement of flavour and production.</title>
        <authorList>
            <person name="Hasing T."/>
            <person name="Tang H."/>
            <person name="Brym M."/>
            <person name="Khazi F."/>
            <person name="Huang T."/>
            <person name="Chambers A.H."/>
        </authorList>
    </citation>
    <scope>NUCLEOTIDE SEQUENCE [LARGE SCALE GENOMIC DNA]</scope>
    <source>
        <tissue evidence="3">Leaf</tissue>
    </source>
</reference>
<evidence type="ECO:0000313" key="5">
    <source>
        <dbReference type="Proteomes" id="UP000639772"/>
    </source>
</evidence>
<protein>
    <recommendedName>
        <fullName evidence="1">protein-serine/threonine phosphatase</fullName>
        <ecNumber evidence="1">3.1.3.16</ecNumber>
    </recommendedName>
</protein>
<dbReference type="AlphaFoldDB" id="A0A835Q6C3"/>
<gene>
    <name evidence="3" type="ORF">HPP92_019194</name>
    <name evidence="2" type="ORF">HPP92_019703</name>
</gene>
<organism evidence="3 5">
    <name type="scientific">Vanilla planifolia</name>
    <name type="common">Vanilla</name>
    <dbReference type="NCBI Taxonomy" id="51239"/>
    <lineage>
        <taxon>Eukaryota</taxon>
        <taxon>Viridiplantae</taxon>
        <taxon>Streptophyta</taxon>
        <taxon>Embryophyta</taxon>
        <taxon>Tracheophyta</taxon>
        <taxon>Spermatophyta</taxon>
        <taxon>Magnoliopsida</taxon>
        <taxon>Liliopsida</taxon>
        <taxon>Asparagales</taxon>
        <taxon>Orchidaceae</taxon>
        <taxon>Vanilloideae</taxon>
        <taxon>Vanilleae</taxon>
        <taxon>Vanilla</taxon>
    </lineage>
</organism>
<keyword evidence="4" id="KW-1185">Reference proteome</keyword>
<sequence length="172" mass="18377">MCTGYGFLTTIARSCKWQEHLGTSVKDYGLISTPQLSSWKLTEKDEFVILATDGGGEDGFLGEDPVRKPRSCWCTAPSGRGRRGTQPPDDCAVVCIFLNHPCLSSALSSDGCGRRGPARGAILGELKSARSGAARSLGSKGRGRGVDSARGVSRGEFPVRMPRFAGVLGWRR</sequence>
<dbReference type="Gene3D" id="3.60.40.10">
    <property type="entry name" value="PPM-type phosphatase domain"/>
    <property type="match status" value="1"/>
</dbReference>
<accession>A0A835Q6C3</accession>
<dbReference type="Proteomes" id="UP000636800">
    <property type="component" value="Chromosome 10"/>
</dbReference>
<comment type="caution">
    <text evidence="3">The sequence shown here is derived from an EMBL/GenBank/DDBJ whole genome shotgun (WGS) entry which is preliminary data.</text>
</comment>
<dbReference type="Proteomes" id="UP000639772">
    <property type="component" value="Chromosome 10"/>
</dbReference>
<evidence type="ECO:0000313" key="2">
    <source>
        <dbReference type="EMBL" id="KAG0463634.1"/>
    </source>
</evidence>
<dbReference type="EMBL" id="JADCNL010000010">
    <property type="protein sequence ID" value="KAG0463634.1"/>
    <property type="molecule type" value="Genomic_DNA"/>
</dbReference>
<evidence type="ECO:0000256" key="1">
    <source>
        <dbReference type="ARBA" id="ARBA00013081"/>
    </source>
</evidence>
<evidence type="ECO:0000313" key="3">
    <source>
        <dbReference type="EMBL" id="KAG0465030.1"/>
    </source>
</evidence>
<dbReference type="GO" id="GO:0004722">
    <property type="term" value="F:protein serine/threonine phosphatase activity"/>
    <property type="evidence" value="ECO:0007669"/>
    <property type="project" value="UniProtKB-EC"/>
</dbReference>
<dbReference type="EMBL" id="JADCNM010000010">
    <property type="protein sequence ID" value="KAG0465030.1"/>
    <property type="molecule type" value="Genomic_DNA"/>
</dbReference>
<proteinExistence type="predicted"/>